<protein>
    <submittedName>
        <fullName evidence="2">SET domain protein</fullName>
    </submittedName>
</protein>
<reference evidence="2 3" key="1">
    <citation type="journal article" date="2016" name="DNA Res.">
        <title>Genome sequence of Aspergillus luchuensis NBRC 4314.</title>
        <authorList>
            <person name="Yamada O."/>
            <person name="Machida M."/>
            <person name="Hosoyama A."/>
            <person name="Goto M."/>
            <person name="Takahashi T."/>
            <person name="Futagami T."/>
            <person name="Yamagata Y."/>
            <person name="Takeuchi M."/>
            <person name="Kobayashi T."/>
            <person name="Koike H."/>
            <person name="Abe K."/>
            <person name="Asai K."/>
            <person name="Arita M."/>
            <person name="Fujita N."/>
            <person name="Fukuda K."/>
            <person name="Higa K."/>
            <person name="Horikawa H."/>
            <person name="Ishikawa T."/>
            <person name="Jinno K."/>
            <person name="Kato Y."/>
            <person name="Kirimura K."/>
            <person name="Mizutani O."/>
            <person name="Nakasone K."/>
            <person name="Sano M."/>
            <person name="Shiraishi Y."/>
            <person name="Tsukahara M."/>
            <person name="Gomi K."/>
        </authorList>
    </citation>
    <scope>NUCLEOTIDE SEQUENCE [LARGE SCALE GENOMIC DNA]</scope>
    <source>
        <strain evidence="2 3">RIB 2604</strain>
    </source>
</reference>
<dbReference type="AlphaFoldDB" id="A0A146F1D0"/>
<evidence type="ECO:0000313" key="2">
    <source>
        <dbReference type="EMBL" id="GAT20026.1"/>
    </source>
</evidence>
<feature type="region of interest" description="Disordered" evidence="1">
    <location>
        <begin position="1"/>
        <end position="39"/>
    </location>
</feature>
<gene>
    <name evidence="2" type="ORF">RIB2604_00606110</name>
</gene>
<accession>A0A146F1D0</accession>
<dbReference type="EMBL" id="BCWF01000006">
    <property type="protein sequence ID" value="GAT20026.1"/>
    <property type="molecule type" value="Genomic_DNA"/>
</dbReference>
<name>A0A146F1D0_ASPKA</name>
<comment type="caution">
    <text evidence="2">The sequence shown here is derived from an EMBL/GenBank/DDBJ whole genome shotgun (WGS) entry which is preliminary data.</text>
</comment>
<organism evidence="2 3">
    <name type="scientific">Aspergillus kawachii</name>
    <name type="common">White koji mold</name>
    <name type="synonym">Aspergillus awamori var. kawachi</name>
    <dbReference type="NCBI Taxonomy" id="1069201"/>
    <lineage>
        <taxon>Eukaryota</taxon>
        <taxon>Fungi</taxon>
        <taxon>Dikarya</taxon>
        <taxon>Ascomycota</taxon>
        <taxon>Pezizomycotina</taxon>
        <taxon>Eurotiomycetes</taxon>
        <taxon>Eurotiomycetidae</taxon>
        <taxon>Eurotiales</taxon>
        <taxon>Aspergillaceae</taxon>
        <taxon>Aspergillus</taxon>
        <taxon>Aspergillus subgen. Circumdati</taxon>
    </lineage>
</organism>
<sequence>MNEKYTSIGGRPTRQNTRKMRSGDPDSEGSQRSRYLWAD</sequence>
<reference evidence="3" key="2">
    <citation type="submission" date="2016-02" db="EMBL/GenBank/DDBJ databases">
        <title>Genome sequencing of Aspergillus luchuensis NBRC 4314.</title>
        <authorList>
            <person name="Yamada O."/>
        </authorList>
    </citation>
    <scope>NUCLEOTIDE SEQUENCE [LARGE SCALE GENOMIC DNA]</scope>
    <source>
        <strain evidence="3">RIB 2604</strain>
    </source>
</reference>
<dbReference type="Proteomes" id="UP000075230">
    <property type="component" value="Unassembled WGS sequence"/>
</dbReference>
<evidence type="ECO:0000313" key="3">
    <source>
        <dbReference type="Proteomes" id="UP000075230"/>
    </source>
</evidence>
<proteinExistence type="predicted"/>
<evidence type="ECO:0000256" key="1">
    <source>
        <dbReference type="SAM" id="MobiDB-lite"/>
    </source>
</evidence>